<name>A0A3M7R470_BRAPC</name>
<proteinExistence type="predicted"/>
<accession>A0A3M7R470</accession>
<comment type="caution">
    <text evidence="1">The sequence shown here is derived from an EMBL/GenBank/DDBJ whole genome shotgun (WGS) entry which is preliminary data.</text>
</comment>
<organism evidence="1 2">
    <name type="scientific">Brachionus plicatilis</name>
    <name type="common">Marine rotifer</name>
    <name type="synonym">Brachionus muelleri</name>
    <dbReference type="NCBI Taxonomy" id="10195"/>
    <lineage>
        <taxon>Eukaryota</taxon>
        <taxon>Metazoa</taxon>
        <taxon>Spiralia</taxon>
        <taxon>Gnathifera</taxon>
        <taxon>Rotifera</taxon>
        <taxon>Eurotatoria</taxon>
        <taxon>Monogononta</taxon>
        <taxon>Pseudotrocha</taxon>
        <taxon>Ploima</taxon>
        <taxon>Brachionidae</taxon>
        <taxon>Brachionus</taxon>
    </lineage>
</organism>
<dbReference type="Proteomes" id="UP000276133">
    <property type="component" value="Unassembled WGS sequence"/>
</dbReference>
<sequence length="64" mass="7792">MNQIENFYFREIKRRLVGSSFFAYFICFTTLRKSDSKTFLPAVIIIFVLDKKEEYFCKKNFVLF</sequence>
<reference evidence="1 2" key="1">
    <citation type="journal article" date="2018" name="Sci. Rep.">
        <title>Genomic signatures of local adaptation to the degree of environmental predictability in rotifers.</title>
        <authorList>
            <person name="Franch-Gras L."/>
            <person name="Hahn C."/>
            <person name="Garcia-Roger E.M."/>
            <person name="Carmona M.J."/>
            <person name="Serra M."/>
            <person name="Gomez A."/>
        </authorList>
    </citation>
    <scope>NUCLEOTIDE SEQUENCE [LARGE SCALE GENOMIC DNA]</scope>
    <source>
        <strain evidence="1">HYR1</strain>
    </source>
</reference>
<protein>
    <submittedName>
        <fullName evidence="1">Uncharacterized protein</fullName>
    </submittedName>
</protein>
<evidence type="ECO:0000313" key="1">
    <source>
        <dbReference type="EMBL" id="RNA18181.1"/>
    </source>
</evidence>
<evidence type="ECO:0000313" key="2">
    <source>
        <dbReference type="Proteomes" id="UP000276133"/>
    </source>
</evidence>
<dbReference type="EMBL" id="REGN01004297">
    <property type="protein sequence ID" value="RNA18181.1"/>
    <property type="molecule type" value="Genomic_DNA"/>
</dbReference>
<keyword evidence="2" id="KW-1185">Reference proteome</keyword>
<dbReference type="AlphaFoldDB" id="A0A3M7R470"/>
<gene>
    <name evidence="1" type="ORF">BpHYR1_032576</name>
</gene>